<evidence type="ECO:0000313" key="2">
    <source>
        <dbReference type="Proteomes" id="UP000245383"/>
    </source>
</evidence>
<gene>
    <name evidence="1" type="ORF">BB561_000865</name>
</gene>
<protein>
    <submittedName>
        <fullName evidence="1">Uncharacterized protein</fullName>
    </submittedName>
</protein>
<sequence>MEIPRYTNGRRKMKFDFLANIAHLRLGTNSEVIGSFMSAIILEITNKTKHAAQPLIFEPDINPGYTKLFS</sequence>
<dbReference type="EMBL" id="MBFR01000021">
    <property type="protein sequence ID" value="PVU96948.1"/>
    <property type="molecule type" value="Genomic_DNA"/>
</dbReference>
<proteinExistence type="predicted"/>
<accession>A0A2T9YXA2</accession>
<reference evidence="1 2" key="1">
    <citation type="journal article" date="2018" name="MBio">
        <title>Comparative Genomics Reveals the Core Gene Toolbox for the Fungus-Insect Symbiosis.</title>
        <authorList>
            <person name="Wang Y."/>
            <person name="Stata M."/>
            <person name="Wang W."/>
            <person name="Stajich J.E."/>
            <person name="White M.M."/>
            <person name="Moncalvo J.M."/>
        </authorList>
    </citation>
    <scope>NUCLEOTIDE SEQUENCE [LARGE SCALE GENOMIC DNA]</scope>
    <source>
        <strain evidence="1 2">SWE-8-4</strain>
    </source>
</reference>
<keyword evidence="2" id="KW-1185">Reference proteome</keyword>
<dbReference type="Proteomes" id="UP000245383">
    <property type="component" value="Unassembled WGS sequence"/>
</dbReference>
<dbReference type="AlphaFoldDB" id="A0A2T9YXA2"/>
<evidence type="ECO:0000313" key="1">
    <source>
        <dbReference type="EMBL" id="PVU96948.1"/>
    </source>
</evidence>
<organism evidence="1 2">
    <name type="scientific">Smittium simulii</name>
    <dbReference type="NCBI Taxonomy" id="133385"/>
    <lineage>
        <taxon>Eukaryota</taxon>
        <taxon>Fungi</taxon>
        <taxon>Fungi incertae sedis</taxon>
        <taxon>Zoopagomycota</taxon>
        <taxon>Kickxellomycotina</taxon>
        <taxon>Harpellomycetes</taxon>
        <taxon>Harpellales</taxon>
        <taxon>Legeriomycetaceae</taxon>
        <taxon>Smittium</taxon>
    </lineage>
</organism>
<name>A0A2T9YXA2_9FUNG</name>
<comment type="caution">
    <text evidence="1">The sequence shown here is derived from an EMBL/GenBank/DDBJ whole genome shotgun (WGS) entry which is preliminary data.</text>
</comment>